<sequence>MPFVNVKLVEGVFSEEEKHAMAAALTDVMVQFEGSEAFREVVWVLIEELHTDGWHIGGRPFRGPRSLGEVLTNSKVVIETVDGKPTTRAEWAEAAPVKEPGA</sequence>
<feature type="domain" description="4-oxalocrotonate tautomerase-like" evidence="3">
    <location>
        <begin position="2"/>
        <end position="61"/>
    </location>
</feature>
<dbReference type="PANTHER" id="PTHR35530:SF1">
    <property type="entry name" value="2-HYDROXYMUCONATE TAUTOMERASE"/>
    <property type="match status" value="1"/>
</dbReference>
<evidence type="ECO:0000259" key="3">
    <source>
        <dbReference type="Pfam" id="PF01361"/>
    </source>
</evidence>
<dbReference type="InterPro" id="IPR004370">
    <property type="entry name" value="4-OT-like_dom"/>
</dbReference>
<dbReference type="RefSeq" id="WP_205355964.1">
    <property type="nucleotide sequence ID" value="NZ_JADKYB010000003.1"/>
</dbReference>
<comment type="caution">
    <text evidence="4">The sequence shown here is derived from an EMBL/GenBank/DDBJ whole genome shotgun (WGS) entry which is preliminary data.</text>
</comment>
<dbReference type="Pfam" id="PF01361">
    <property type="entry name" value="Tautomerase"/>
    <property type="match status" value="1"/>
</dbReference>
<proteinExistence type="inferred from homology"/>
<evidence type="ECO:0000313" key="5">
    <source>
        <dbReference type="Proteomes" id="UP000749040"/>
    </source>
</evidence>
<organism evidence="4 5">
    <name type="scientific">Actinacidiphila acididurans</name>
    <dbReference type="NCBI Taxonomy" id="2784346"/>
    <lineage>
        <taxon>Bacteria</taxon>
        <taxon>Bacillati</taxon>
        <taxon>Actinomycetota</taxon>
        <taxon>Actinomycetes</taxon>
        <taxon>Kitasatosporales</taxon>
        <taxon>Streptomycetaceae</taxon>
        <taxon>Actinacidiphila</taxon>
    </lineage>
</organism>
<dbReference type="Proteomes" id="UP000749040">
    <property type="component" value="Unassembled WGS sequence"/>
</dbReference>
<keyword evidence="2" id="KW-0413">Isomerase</keyword>
<dbReference type="Gene3D" id="3.30.429.10">
    <property type="entry name" value="Macrophage Migration Inhibitory Factor"/>
    <property type="match status" value="1"/>
</dbReference>
<accession>A0ABS2TL62</accession>
<evidence type="ECO:0000256" key="2">
    <source>
        <dbReference type="ARBA" id="ARBA00023235"/>
    </source>
</evidence>
<dbReference type="EMBL" id="JADKYB010000003">
    <property type="protein sequence ID" value="MBM9504074.1"/>
    <property type="molecule type" value="Genomic_DNA"/>
</dbReference>
<comment type="similarity">
    <text evidence="1">Belongs to the 4-oxalocrotonate tautomerase family.</text>
</comment>
<evidence type="ECO:0000256" key="1">
    <source>
        <dbReference type="ARBA" id="ARBA00006723"/>
    </source>
</evidence>
<reference evidence="4 5" key="1">
    <citation type="submission" date="2021-01" db="EMBL/GenBank/DDBJ databases">
        <title>Streptomyces acididurans sp. nov., isolated from a peat swamp forest soil.</title>
        <authorList>
            <person name="Chantavorakit T."/>
            <person name="Duangmal K."/>
        </authorList>
    </citation>
    <scope>NUCLEOTIDE SEQUENCE [LARGE SCALE GENOMIC DNA]</scope>
    <source>
        <strain evidence="4 5">KK5PA1</strain>
    </source>
</reference>
<protein>
    <submittedName>
        <fullName evidence="4">Tautomerase family protein</fullName>
    </submittedName>
</protein>
<gene>
    <name evidence="4" type="ORF">ITX44_05900</name>
</gene>
<dbReference type="SUPFAM" id="SSF55331">
    <property type="entry name" value="Tautomerase/MIF"/>
    <property type="match status" value="1"/>
</dbReference>
<evidence type="ECO:0000313" key="4">
    <source>
        <dbReference type="EMBL" id="MBM9504074.1"/>
    </source>
</evidence>
<keyword evidence="5" id="KW-1185">Reference proteome</keyword>
<dbReference type="InterPro" id="IPR014347">
    <property type="entry name" value="Tautomerase/MIF_sf"/>
</dbReference>
<name>A0ABS2TL62_9ACTN</name>
<dbReference type="PANTHER" id="PTHR35530">
    <property type="entry name" value="TAUTOMERASE-RELATED"/>
    <property type="match status" value="1"/>
</dbReference>